<gene>
    <name evidence="2" type="ORF">ACFOUV_16320</name>
</gene>
<accession>A0ABV8GZQ2</accession>
<evidence type="ECO:0000313" key="3">
    <source>
        <dbReference type="Proteomes" id="UP001595772"/>
    </source>
</evidence>
<evidence type="ECO:0000313" key="2">
    <source>
        <dbReference type="EMBL" id="MFC4025353.1"/>
    </source>
</evidence>
<keyword evidence="3" id="KW-1185">Reference proteome</keyword>
<dbReference type="EMBL" id="JBHSAO010000012">
    <property type="protein sequence ID" value="MFC4025353.1"/>
    <property type="molecule type" value="Genomic_DNA"/>
</dbReference>
<keyword evidence="1" id="KW-0812">Transmembrane</keyword>
<evidence type="ECO:0000256" key="1">
    <source>
        <dbReference type="SAM" id="Phobius"/>
    </source>
</evidence>
<protein>
    <submittedName>
        <fullName evidence="2">Uncharacterized protein</fullName>
    </submittedName>
</protein>
<dbReference type="Proteomes" id="UP001595772">
    <property type="component" value="Unassembled WGS sequence"/>
</dbReference>
<dbReference type="RefSeq" id="WP_379497849.1">
    <property type="nucleotide sequence ID" value="NZ_JBHSAO010000012.1"/>
</dbReference>
<reference evidence="3" key="1">
    <citation type="journal article" date="2019" name="Int. J. Syst. Evol. Microbiol.">
        <title>The Global Catalogue of Microorganisms (GCM) 10K type strain sequencing project: providing services to taxonomists for standard genome sequencing and annotation.</title>
        <authorList>
            <consortium name="The Broad Institute Genomics Platform"/>
            <consortium name="The Broad Institute Genome Sequencing Center for Infectious Disease"/>
            <person name="Wu L."/>
            <person name="Ma J."/>
        </authorList>
    </citation>
    <scope>NUCLEOTIDE SEQUENCE [LARGE SCALE GENOMIC DNA]</scope>
    <source>
        <strain evidence="3">IBRC-M 10703</strain>
    </source>
</reference>
<comment type="caution">
    <text evidence="2">The sequence shown here is derived from an EMBL/GenBank/DDBJ whole genome shotgun (WGS) entry which is preliminary data.</text>
</comment>
<organism evidence="2 3">
    <name type="scientific">Oceanobacillus longus</name>
    <dbReference type="NCBI Taxonomy" id="930120"/>
    <lineage>
        <taxon>Bacteria</taxon>
        <taxon>Bacillati</taxon>
        <taxon>Bacillota</taxon>
        <taxon>Bacilli</taxon>
        <taxon>Bacillales</taxon>
        <taxon>Bacillaceae</taxon>
        <taxon>Oceanobacillus</taxon>
    </lineage>
</organism>
<keyword evidence="1" id="KW-0472">Membrane</keyword>
<sequence>MKRYLTAILIGLSGIIIVIGIGLDLYWSGIVSWGLAIILLLFAAYYTKYIPNEKNSKE</sequence>
<keyword evidence="1" id="KW-1133">Transmembrane helix</keyword>
<name>A0ABV8GZQ2_9BACI</name>
<feature type="transmembrane region" description="Helical" evidence="1">
    <location>
        <begin position="5"/>
        <end position="23"/>
    </location>
</feature>
<proteinExistence type="predicted"/>
<feature type="transmembrane region" description="Helical" evidence="1">
    <location>
        <begin position="29"/>
        <end position="47"/>
    </location>
</feature>